<reference evidence="4" key="1">
    <citation type="journal article" date="2018" name="Gigascience">
        <title>Genome assembly of the Pink Ipe (Handroanthus impetiginosus, Bignoniaceae), a highly valued, ecologically keystone Neotropical timber forest tree.</title>
        <authorList>
            <person name="Silva-Junior O.B."/>
            <person name="Grattapaglia D."/>
            <person name="Novaes E."/>
            <person name="Collevatti R.G."/>
        </authorList>
    </citation>
    <scope>NUCLEOTIDE SEQUENCE [LARGE SCALE GENOMIC DNA]</scope>
    <source>
        <strain evidence="4">cv. UFG-1</strain>
    </source>
</reference>
<keyword evidence="3" id="KW-0418">Kinase</keyword>
<organism evidence="3 4">
    <name type="scientific">Handroanthus impetiginosus</name>
    <dbReference type="NCBI Taxonomy" id="429701"/>
    <lineage>
        <taxon>Eukaryota</taxon>
        <taxon>Viridiplantae</taxon>
        <taxon>Streptophyta</taxon>
        <taxon>Embryophyta</taxon>
        <taxon>Tracheophyta</taxon>
        <taxon>Spermatophyta</taxon>
        <taxon>Magnoliopsida</taxon>
        <taxon>eudicotyledons</taxon>
        <taxon>Gunneridae</taxon>
        <taxon>Pentapetalae</taxon>
        <taxon>asterids</taxon>
        <taxon>lamiids</taxon>
        <taxon>Lamiales</taxon>
        <taxon>Bignoniaceae</taxon>
        <taxon>Crescentiina</taxon>
        <taxon>Tabebuia alliance</taxon>
        <taxon>Handroanthus</taxon>
    </lineage>
</organism>
<dbReference type="GO" id="GO:0004674">
    <property type="term" value="F:protein serine/threonine kinase activity"/>
    <property type="evidence" value="ECO:0007669"/>
    <property type="project" value="UniProtKB-KW"/>
</dbReference>
<dbReference type="Proteomes" id="UP000231279">
    <property type="component" value="Unassembled WGS sequence"/>
</dbReference>
<dbReference type="OrthoDB" id="909119at2759"/>
<dbReference type="EMBL" id="NKXS01000482">
    <property type="protein sequence ID" value="PIN23930.1"/>
    <property type="molecule type" value="Genomic_DNA"/>
</dbReference>
<gene>
    <name evidence="3" type="ORF">CDL12_03356</name>
</gene>
<name>A0A2G9I2U2_9LAMI</name>
<keyword evidence="4" id="KW-1185">Reference proteome</keyword>
<dbReference type="Gene3D" id="3.80.10.10">
    <property type="entry name" value="Ribonuclease Inhibitor"/>
    <property type="match status" value="1"/>
</dbReference>
<keyword evidence="2" id="KW-0472">Membrane</keyword>
<feature type="compositionally biased region" description="Low complexity" evidence="1">
    <location>
        <begin position="134"/>
        <end position="151"/>
    </location>
</feature>
<dbReference type="EC" id="2.7.11.1" evidence="3"/>
<keyword evidence="3" id="KW-0808">Transferase</keyword>
<proteinExistence type="predicted"/>
<dbReference type="PANTHER" id="PTHR45631:SF44">
    <property type="entry name" value="CARBOHYDRATE-BINDING PROTEIN OF THE ER PROTEIN"/>
    <property type="match status" value="1"/>
</dbReference>
<protein>
    <submittedName>
        <fullName evidence="3">Non-specific serine/threonine protein kinase</fullName>
        <ecNumber evidence="3">2.7.11.1</ecNumber>
    </submittedName>
</protein>
<comment type="caution">
    <text evidence="3">The sequence shown here is derived from an EMBL/GenBank/DDBJ whole genome shotgun (WGS) entry which is preliminary data.</text>
</comment>
<dbReference type="SUPFAM" id="SSF52058">
    <property type="entry name" value="L domain-like"/>
    <property type="match status" value="1"/>
</dbReference>
<accession>A0A2G9I2U2</accession>
<dbReference type="AlphaFoldDB" id="A0A2G9I2U2"/>
<feature type="region of interest" description="Disordered" evidence="1">
    <location>
        <begin position="134"/>
        <end position="156"/>
    </location>
</feature>
<dbReference type="Pfam" id="PF00560">
    <property type="entry name" value="LRR_1"/>
    <property type="match status" value="2"/>
</dbReference>
<evidence type="ECO:0000256" key="2">
    <source>
        <dbReference type="SAM" id="Phobius"/>
    </source>
</evidence>
<evidence type="ECO:0000313" key="4">
    <source>
        <dbReference type="Proteomes" id="UP000231279"/>
    </source>
</evidence>
<feature type="transmembrane region" description="Helical" evidence="2">
    <location>
        <begin position="163"/>
        <end position="186"/>
    </location>
</feature>
<dbReference type="STRING" id="429701.A0A2G9I2U2"/>
<evidence type="ECO:0000313" key="3">
    <source>
        <dbReference type="EMBL" id="PIN23930.1"/>
    </source>
</evidence>
<dbReference type="InterPro" id="IPR001611">
    <property type="entry name" value="Leu-rich_rpt"/>
</dbReference>
<keyword evidence="3" id="KW-0723">Serine/threonine-protein kinase</keyword>
<dbReference type="InterPro" id="IPR032675">
    <property type="entry name" value="LRR_dom_sf"/>
</dbReference>
<feature type="transmembrane region" description="Helical" evidence="2">
    <location>
        <begin position="6"/>
        <end position="27"/>
    </location>
</feature>
<sequence length="205" mass="21866">MASHVFSLFFFIFFLISVNVLGLASLVGQFPQLEELNDDPCLPPTWTWIECNSDAKPRIIALNLSENSLSGPIPSFLGTLPYLQELNLADNLFTGLVPDSIACNKNLKLSLTGNTDLYTSGSCSTSINIPSSTANTNTGSSGSSDSSFQTTPRARSSRKKSNLPIIVGAPVSVFSVFWIAVGVFALCRHKTKTAAAIAEASKVEG</sequence>
<dbReference type="PANTHER" id="PTHR45631">
    <property type="entry name" value="OS07G0107800 PROTEIN-RELATED"/>
    <property type="match status" value="1"/>
</dbReference>
<evidence type="ECO:0000256" key="1">
    <source>
        <dbReference type="SAM" id="MobiDB-lite"/>
    </source>
</evidence>
<keyword evidence="2" id="KW-0812">Transmembrane</keyword>
<keyword evidence="2" id="KW-1133">Transmembrane helix</keyword>